<name>A0A9X1SYI1_9ACTN</name>
<organism evidence="1 2">
    <name type="scientific">Kineosporia babensis</name>
    <dbReference type="NCBI Taxonomy" id="499548"/>
    <lineage>
        <taxon>Bacteria</taxon>
        <taxon>Bacillati</taxon>
        <taxon>Actinomycetota</taxon>
        <taxon>Actinomycetes</taxon>
        <taxon>Kineosporiales</taxon>
        <taxon>Kineosporiaceae</taxon>
        <taxon>Kineosporia</taxon>
    </lineage>
</organism>
<dbReference type="RefSeq" id="WP_231450112.1">
    <property type="nucleotide sequence ID" value="NZ_JAJOMB010000057.1"/>
</dbReference>
<dbReference type="Proteomes" id="UP001138997">
    <property type="component" value="Unassembled WGS sequence"/>
</dbReference>
<evidence type="ECO:0000313" key="1">
    <source>
        <dbReference type="EMBL" id="MCD5317262.1"/>
    </source>
</evidence>
<protein>
    <submittedName>
        <fullName evidence="1">Uncharacterized protein</fullName>
    </submittedName>
</protein>
<dbReference type="AlphaFoldDB" id="A0A9X1SYI1"/>
<accession>A0A9X1SYI1</accession>
<keyword evidence="2" id="KW-1185">Reference proteome</keyword>
<sequence length="170" mass="18854">MARTWLSIRADLVSGHGNDLWPRPGRILAAARSHTFAQPAESIDDAFARWDHAHLHLFTLADSTPVTPLDWWDGEHPDRNINAMIAKAEKSAAGQAPMARVRFLKVTGETKELNQETVERARQLAELKGYVTNIDPTNMDGAAVILSLVNRLVPEFWACGSHPEWPSVLG</sequence>
<dbReference type="EMBL" id="JAJOMB010000057">
    <property type="protein sequence ID" value="MCD5317262.1"/>
    <property type="molecule type" value="Genomic_DNA"/>
</dbReference>
<reference evidence="1" key="1">
    <citation type="submission" date="2021-11" db="EMBL/GenBank/DDBJ databases">
        <title>Streptomyces corallinus and Kineosporia corallina sp. nov., two new coral-derived marine actinobacteria.</title>
        <authorList>
            <person name="Buangrab K."/>
            <person name="Sutthacheep M."/>
            <person name="Yeemin T."/>
            <person name="Harunari E."/>
            <person name="Igarashi Y."/>
            <person name="Sripreechasak P."/>
            <person name="Kanchanasin P."/>
            <person name="Tanasupawat S."/>
            <person name="Phongsopitanun W."/>
        </authorList>
    </citation>
    <scope>NUCLEOTIDE SEQUENCE</scope>
    <source>
        <strain evidence="1">JCM 31032</strain>
    </source>
</reference>
<dbReference type="SUPFAM" id="SSF159941">
    <property type="entry name" value="MM3350-like"/>
    <property type="match status" value="1"/>
</dbReference>
<comment type="caution">
    <text evidence="1">The sequence shown here is derived from an EMBL/GenBank/DDBJ whole genome shotgun (WGS) entry which is preliminary data.</text>
</comment>
<evidence type="ECO:0000313" key="2">
    <source>
        <dbReference type="Proteomes" id="UP001138997"/>
    </source>
</evidence>
<gene>
    <name evidence="1" type="ORF">LR394_40865</name>
</gene>
<dbReference type="InterPro" id="IPR024047">
    <property type="entry name" value="MM3350-like_sf"/>
</dbReference>
<proteinExistence type="predicted"/>